<proteinExistence type="inferred from homology"/>
<reference evidence="10" key="2">
    <citation type="submission" date="2010-04" db="EMBL/GenBank/DDBJ databases">
        <authorList>
            <person name="Buell R."/>
            <person name="Hamilton J."/>
            <person name="Hostetler J."/>
        </authorList>
    </citation>
    <scope>NUCLEOTIDE SEQUENCE [LARGE SCALE GENOMIC DNA]</scope>
    <source>
        <strain evidence="10">DAOM:BR144</strain>
    </source>
</reference>
<evidence type="ECO:0000313" key="9">
    <source>
        <dbReference type="EnsemblProtists" id="PYU1_T008073"/>
    </source>
</evidence>
<evidence type="ECO:0000256" key="1">
    <source>
        <dbReference type="ARBA" id="ARBA00004496"/>
    </source>
</evidence>
<comment type="subcellular location">
    <subcellularLocation>
        <location evidence="1">Cytoplasm</location>
    </subcellularLocation>
</comment>
<feature type="region of interest" description="Disordered" evidence="7">
    <location>
        <begin position="69"/>
        <end position="164"/>
    </location>
</feature>
<reference evidence="9" key="3">
    <citation type="submission" date="2015-02" db="UniProtKB">
        <authorList>
            <consortium name="EnsemblProtists"/>
        </authorList>
    </citation>
    <scope>IDENTIFICATION</scope>
    <source>
        <strain evidence="9">DAOM BR144</strain>
    </source>
</reference>
<reference evidence="10" key="1">
    <citation type="journal article" date="2010" name="Genome Biol.">
        <title>Genome sequence of the necrotrophic plant pathogen Pythium ultimum reveals original pathogenicity mechanisms and effector repertoire.</title>
        <authorList>
            <person name="Levesque C.A."/>
            <person name="Brouwer H."/>
            <person name="Cano L."/>
            <person name="Hamilton J.P."/>
            <person name="Holt C."/>
            <person name="Huitema E."/>
            <person name="Raffaele S."/>
            <person name="Robideau G.P."/>
            <person name="Thines M."/>
            <person name="Win J."/>
            <person name="Zerillo M.M."/>
            <person name="Beakes G.W."/>
            <person name="Boore J.L."/>
            <person name="Busam D."/>
            <person name="Dumas B."/>
            <person name="Ferriera S."/>
            <person name="Fuerstenberg S.I."/>
            <person name="Gachon C.M."/>
            <person name="Gaulin E."/>
            <person name="Govers F."/>
            <person name="Grenville-Briggs L."/>
            <person name="Horner N."/>
            <person name="Hostetler J."/>
            <person name="Jiang R.H."/>
            <person name="Johnson J."/>
            <person name="Krajaejun T."/>
            <person name="Lin H."/>
            <person name="Meijer H.J."/>
            <person name="Moore B."/>
            <person name="Morris P."/>
            <person name="Phuntmart V."/>
            <person name="Puiu D."/>
            <person name="Shetty J."/>
            <person name="Stajich J.E."/>
            <person name="Tripathy S."/>
            <person name="Wawra S."/>
            <person name="van West P."/>
            <person name="Whitty B.R."/>
            <person name="Coutinho P.M."/>
            <person name="Henrissat B."/>
            <person name="Martin F."/>
            <person name="Thomas P.D."/>
            <person name="Tyler B.M."/>
            <person name="De Vries R.P."/>
            <person name="Kamoun S."/>
            <person name="Yandell M."/>
            <person name="Tisserat N."/>
            <person name="Buell C.R."/>
        </authorList>
    </citation>
    <scope>NUCLEOTIDE SEQUENCE</scope>
    <source>
        <strain evidence="10">DAOM:BR144</strain>
    </source>
</reference>
<dbReference type="SUPFAM" id="SSF49764">
    <property type="entry name" value="HSP20-like chaperones"/>
    <property type="match status" value="1"/>
</dbReference>
<dbReference type="PANTHER" id="PTHR12356">
    <property type="entry name" value="NUCLEAR MOVEMENT PROTEIN NUDC"/>
    <property type="match status" value="1"/>
</dbReference>
<dbReference type="InterPro" id="IPR007052">
    <property type="entry name" value="CS_dom"/>
</dbReference>
<dbReference type="InterPro" id="IPR025934">
    <property type="entry name" value="NudC_N_dom"/>
</dbReference>
<dbReference type="HOGENOM" id="CLU_047332_1_0_1"/>
<dbReference type="EMBL" id="GL376617">
    <property type="status" value="NOT_ANNOTATED_CDS"/>
    <property type="molecule type" value="Genomic_DNA"/>
</dbReference>
<dbReference type="InterPro" id="IPR008978">
    <property type="entry name" value="HSP20-like_chaperone"/>
</dbReference>
<dbReference type="Pfam" id="PF04969">
    <property type="entry name" value="CS"/>
    <property type="match status" value="1"/>
</dbReference>
<evidence type="ECO:0000256" key="3">
    <source>
        <dbReference type="ARBA" id="ARBA00017641"/>
    </source>
</evidence>
<evidence type="ECO:0000256" key="5">
    <source>
        <dbReference type="ARBA" id="ARBA00022553"/>
    </source>
</evidence>
<organism evidence="9 10">
    <name type="scientific">Globisporangium ultimum (strain ATCC 200006 / CBS 805.95 / DAOM BR144)</name>
    <name type="common">Pythium ultimum</name>
    <dbReference type="NCBI Taxonomy" id="431595"/>
    <lineage>
        <taxon>Eukaryota</taxon>
        <taxon>Sar</taxon>
        <taxon>Stramenopiles</taxon>
        <taxon>Oomycota</taxon>
        <taxon>Peronosporomycetes</taxon>
        <taxon>Pythiales</taxon>
        <taxon>Pythiaceae</taxon>
        <taxon>Globisporangium</taxon>
    </lineage>
</organism>
<evidence type="ECO:0000256" key="7">
    <source>
        <dbReference type="SAM" id="MobiDB-lite"/>
    </source>
</evidence>
<feature type="compositionally biased region" description="Basic and acidic residues" evidence="7">
    <location>
        <begin position="134"/>
        <end position="145"/>
    </location>
</feature>
<dbReference type="InParanoid" id="K3WSX9"/>
<dbReference type="EnsemblProtists" id="PYU1_T008073">
    <property type="protein sequence ID" value="PYU1_T008073"/>
    <property type="gene ID" value="PYU1_G008057"/>
</dbReference>
<dbReference type="CDD" id="cd06467">
    <property type="entry name" value="p23_NUDC_like"/>
    <property type="match status" value="1"/>
</dbReference>
<accession>K3WSX9</accession>
<dbReference type="InterPro" id="IPR037898">
    <property type="entry name" value="NudC_fam"/>
</dbReference>
<dbReference type="GO" id="GO:0005737">
    <property type="term" value="C:cytoplasm"/>
    <property type="evidence" value="ECO:0007669"/>
    <property type="project" value="UniProtKB-SubCell"/>
</dbReference>
<dbReference type="Pfam" id="PF14050">
    <property type="entry name" value="Nudc_N"/>
    <property type="match status" value="1"/>
</dbReference>
<dbReference type="VEuPathDB" id="FungiDB:PYU1_G008057"/>
<dbReference type="FunCoup" id="K3WSX9">
    <property type="interactions" value="55"/>
</dbReference>
<dbReference type="PANTHER" id="PTHR12356:SF3">
    <property type="entry name" value="NUCLEAR MIGRATION PROTEIN NUDC"/>
    <property type="match status" value="1"/>
</dbReference>
<feature type="compositionally biased region" description="Basic and acidic residues" evidence="7">
    <location>
        <begin position="69"/>
        <end position="98"/>
    </location>
</feature>
<protein>
    <recommendedName>
        <fullName evidence="3">Nuclear migration protein nudC</fullName>
    </recommendedName>
    <alternativeName>
        <fullName evidence="6">Nuclear distribution protein C homolog</fullName>
    </alternativeName>
</protein>
<keyword evidence="10" id="KW-1185">Reference proteome</keyword>
<feature type="domain" description="CS" evidence="8">
    <location>
        <begin position="162"/>
        <end position="251"/>
    </location>
</feature>
<evidence type="ECO:0000256" key="2">
    <source>
        <dbReference type="ARBA" id="ARBA00010513"/>
    </source>
</evidence>
<evidence type="ECO:0000256" key="4">
    <source>
        <dbReference type="ARBA" id="ARBA00022490"/>
    </source>
</evidence>
<evidence type="ECO:0000313" key="10">
    <source>
        <dbReference type="Proteomes" id="UP000019132"/>
    </source>
</evidence>
<evidence type="ECO:0000259" key="8">
    <source>
        <dbReference type="PROSITE" id="PS51203"/>
    </source>
</evidence>
<dbReference type="OMA" id="NQMEWWS"/>
<comment type="similarity">
    <text evidence="2">Belongs to the nudC family.</text>
</comment>
<evidence type="ECO:0000256" key="6">
    <source>
        <dbReference type="ARBA" id="ARBA00030427"/>
    </source>
</evidence>
<dbReference type="AlphaFoldDB" id="K3WSX9"/>
<dbReference type="eggNOG" id="KOG2265">
    <property type="taxonomic scope" value="Eukaryota"/>
</dbReference>
<dbReference type="GO" id="GO:0006457">
    <property type="term" value="P:protein folding"/>
    <property type="evidence" value="ECO:0007669"/>
    <property type="project" value="TreeGrafter"/>
</dbReference>
<keyword evidence="5" id="KW-0597">Phosphoprotein</keyword>
<dbReference type="STRING" id="431595.K3WSX9"/>
<keyword evidence="4" id="KW-0963">Cytoplasm</keyword>
<dbReference type="Proteomes" id="UP000019132">
    <property type="component" value="Unassembled WGS sequence"/>
</dbReference>
<name>K3WSX9_GLOUD</name>
<sequence>MSETDRFDALLMNIAQTQRGIEPLLDTVFSFLRRKTDFFSGATPEKVEETILKCVRKQAALAEKDQFYKKQQEEEKRKKQQQADEEVRKKKQKQEAAAKAKAAAAVEPPRFEEITDDDDAGVSAEQKSATSVKTESKKESSVSKEGEEEEEDDGPAPIGNGGQTDKYVWTQTLQEAQVNFAVPEGTKSRQVAVDITATKLKVGLKGGETFVDGPLFKKIKVDDSFWTLEDGSRICVYLQKDNQMEWWKTIIQGDAEIDTKKVQPENSKLADLDSDTRQTVEKMMFDQKQKALGLPTSDDIQKQEVLKKFMAQHPEMDFSKAKIN</sequence>
<dbReference type="FunFam" id="2.60.40.790:FF:000001">
    <property type="entry name" value="Nuclear migration protein nudC"/>
    <property type="match status" value="1"/>
</dbReference>
<dbReference type="Gene3D" id="2.60.40.790">
    <property type="match status" value="1"/>
</dbReference>
<dbReference type="PROSITE" id="PS51203">
    <property type="entry name" value="CS"/>
    <property type="match status" value="1"/>
</dbReference>
<dbReference type="GO" id="GO:0051082">
    <property type="term" value="F:unfolded protein binding"/>
    <property type="evidence" value="ECO:0007669"/>
    <property type="project" value="TreeGrafter"/>
</dbReference>